<dbReference type="InterPro" id="IPR001841">
    <property type="entry name" value="Znf_RING"/>
</dbReference>
<protein>
    <recommendedName>
        <fullName evidence="1">RING-type domain-containing protein</fullName>
    </recommendedName>
</protein>
<evidence type="ECO:0000259" key="1">
    <source>
        <dbReference type="PROSITE" id="PS50089"/>
    </source>
</evidence>
<dbReference type="InterPro" id="IPR013083">
    <property type="entry name" value="Znf_RING/FYVE/PHD"/>
</dbReference>
<dbReference type="Gene3D" id="3.30.40.10">
    <property type="entry name" value="Zinc/RING finger domain, C3HC4 (zinc finger)"/>
    <property type="match status" value="1"/>
</dbReference>
<dbReference type="Pfam" id="PF13639">
    <property type="entry name" value="zf-RING_2"/>
    <property type="match status" value="1"/>
</dbReference>
<evidence type="ECO:0000313" key="2">
    <source>
        <dbReference type="EMBL" id="QHS96550.1"/>
    </source>
</evidence>
<proteinExistence type="predicted"/>
<dbReference type="GO" id="GO:0016567">
    <property type="term" value="P:protein ubiquitination"/>
    <property type="evidence" value="ECO:0007669"/>
    <property type="project" value="UniProtKB-UniPathway"/>
</dbReference>
<sequence>MDPYDINNILQTYNAVSQQNDYQEICCVCQDIVDNGEQVYELPECNHMFHTNCIMTWFRAQNNACPLCANPGINNKKDKVKERRDYGYFGGWSSAQRKMNTARYKMVAKIIYNKDCPKDLLKLHKSLSINIDAIKLIKNEFDVFKKTDKKHLPYEKAVQETEQRLRKMRTLGLKVYKQVMNVIEYPIVPIIIPTRQ</sequence>
<name>A0A6C0BWS5_9ZZZZ</name>
<reference evidence="2" key="1">
    <citation type="journal article" date="2020" name="Nature">
        <title>Giant virus diversity and host interactions through global metagenomics.</title>
        <authorList>
            <person name="Schulz F."/>
            <person name="Roux S."/>
            <person name="Paez-Espino D."/>
            <person name="Jungbluth S."/>
            <person name="Walsh D.A."/>
            <person name="Denef V.J."/>
            <person name="McMahon K.D."/>
            <person name="Konstantinidis K.T."/>
            <person name="Eloe-Fadrosh E.A."/>
            <person name="Kyrpides N.C."/>
            <person name="Woyke T."/>
        </authorList>
    </citation>
    <scope>NUCLEOTIDE SEQUENCE</scope>
    <source>
        <strain evidence="2">GVMAG-M-3300020166-18</strain>
    </source>
</reference>
<dbReference type="AlphaFoldDB" id="A0A6C0BWS5"/>
<dbReference type="PANTHER" id="PTHR45676:SF41">
    <property type="entry name" value="RING-H2 FINGER PROTEIN ATL66"/>
    <property type="match status" value="1"/>
</dbReference>
<dbReference type="UniPathway" id="UPA00143"/>
<dbReference type="EMBL" id="MN739271">
    <property type="protein sequence ID" value="QHS96550.1"/>
    <property type="molecule type" value="Genomic_DNA"/>
</dbReference>
<dbReference type="PANTHER" id="PTHR45676">
    <property type="entry name" value="RING-H2 FINGER PROTEIN ATL51-RELATED"/>
    <property type="match status" value="1"/>
</dbReference>
<dbReference type="SUPFAM" id="SSF57850">
    <property type="entry name" value="RING/U-box"/>
    <property type="match status" value="1"/>
</dbReference>
<organism evidence="2">
    <name type="scientific">viral metagenome</name>
    <dbReference type="NCBI Taxonomy" id="1070528"/>
    <lineage>
        <taxon>unclassified sequences</taxon>
        <taxon>metagenomes</taxon>
        <taxon>organismal metagenomes</taxon>
    </lineage>
</organism>
<dbReference type="SMART" id="SM00184">
    <property type="entry name" value="RING"/>
    <property type="match status" value="1"/>
</dbReference>
<accession>A0A6C0BWS5</accession>
<feature type="domain" description="RING-type" evidence="1">
    <location>
        <begin position="26"/>
        <end position="68"/>
    </location>
</feature>
<dbReference type="PROSITE" id="PS50089">
    <property type="entry name" value="ZF_RING_2"/>
    <property type="match status" value="1"/>
</dbReference>